<protein>
    <submittedName>
        <fullName evidence="1">Uncharacterized protein (UPF0147 family)</fullName>
    </submittedName>
</protein>
<accession>A0A7W5H3N3</accession>
<gene>
    <name evidence="1" type="ORF">FHS27_000268</name>
</gene>
<reference evidence="1 2" key="1">
    <citation type="submission" date="2020-08" db="EMBL/GenBank/DDBJ databases">
        <title>Genomic Encyclopedia of Type Strains, Phase III (KMG-III): the genomes of soil and plant-associated and newly described type strains.</title>
        <authorList>
            <person name="Whitman W."/>
        </authorList>
    </citation>
    <scope>NUCLEOTIDE SEQUENCE [LARGE SCALE GENOMIC DNA]</scope>
    <source>
        <strain evidence="1 2">CECT 8075</strain>
    </source>
</reference>
<sequence length="175" mass="19238">MSEPNPENEWTRQLDEATGTNQLLPILQDLASQEDVRGIARRCLELLAHKESEIRVWAAEALESAARPDAVETEELTQWLAGLLDQQAAVTKKPFVWPGAEKPAEPAKKPEDDLAISLLADQLYWTATMLGRIGPDAASAVSVLARLEKLSEDVNAKPFHDAAARAKVMRTRCTA</sequence>
<name>A0A7W5H3N3_9BACT</name>
<dbReference type="AlphaFoldDB" id="A0A7W5H3N3"/>
<dbReference type="RefSeq" id="WP_184300622.1">
    <property type="nucleotide sequence ID" value="NZ_JACHXU010000001.1"/>
</dbReference>
<dbReference type="Proteomes" id="UP000536179">
    <property type="component" value="Unassembled WGS sequence"/>
</dbReference>
<comment type="caution">
    <text evidence="1">The sequence shown here is derived from an EMBL/GenBank/DDBJ whole genome shotgun (WGS) entry which is preliminary data.</text>
</comment>
<keyword evidence="2" id="KW-1185">Reference proteome</keyword>
<dbReference type="EMBL" id="JACHXU010000001">
    <property type="protein sequence ID" value="MBB3204504.1"/>
    <property type="molecule type" value="Genomic_DNA"/>
</dbReference>
<evidence type="ECO:0000313" key="1">
    <source>
        <dbReference type="EMBL" id="MBB3204504.1"/>
    </source>
</evidence>
<organism evidence="1 2">
    <name type="scientific">Aporhodopirellula rubra</name>
    <dbReference type="NCBI Taxonomy" id="980271"/>
    <lineage>
        <taxon>Bacteria</taxon>
        <taxon>Pseudomonadati</taxon>
        <taxon>Planctomycetota</taxon>
        <taxon>Planctomycetia</taxon>
        <taxon>Pirellulales</taxon>
        <taxon>Pirellulaceae</taxon>
        <taxon>Aporhodopirellula</taxon>
    </lineage>
</organism>
<evidence type="ECO:0000313" key="2">
    <source>
        <dbReference type="Proteomes" id="UP000536179"/>
    </source>
</evidence>
<proteinExistence type="predicted"/>